<evidence type="ECO:0000256" key="6">
    <source>
        <dbReference type="SAM" id="Phobius"/>
    </source>
</evidence>
<dbReference type="InterPro" id="IPR002549">
    <property type="entry name" value="AI-2E-like"/>
</dbReference>
<keyword evidence="4 6" id="KW-1133">Transmembrane helix</keyword>
<evidence type="ECO:0000313" key="8">
    <source>
        <dbReference type="Proteomes" id="UP001501844"/>
    </source>
</evidence>
<feature type="transmembrane region" description="Helical" evidence="6">
    <location>
        <begin position="72"/>
        <end position="95"/>
    </location>
</feature>
<feature type="transmembrane region" description="Helical" evidence="6">
    <location>
        <begin position="151"/>
        <end position="175"/>
    </location>
</feature>
<reference evidence="8" key="1">
    <citation type="journal article" date="2019" name="Int. J. Syst. Evol. Microbiol.">
        <title>The Global Catalogue of Microorganisms (GCM) 10K type strain sequencing project: providing services to taxonomists for standard genome sequencing and annotation.</title>
        <authorList>
            <consortium name="The Broad Institute Genomics Platform"/>
            <consortium name="The Broad Institute Genome Sequencing Center for Infectious Disease"/>
            <person name="Wu L."/>
            <person name="Ma J."/>
        </authorList>
    </citation>
    <scope>NUCLEOTIDE SEQUENCE [LARGE SCALE GENOMIC DNA]</scope>
    <source>
        <strain evidence="8">JCM 17917</strain>
    </source>
</reference>
<evidence type="ECO:0000256" key="4">
    <source>
        <dbReference type="ARBA" id="ARBA00022989"/>
    </source>
</evidence>
<name>A0ABP8FNS3_9BACT</name>
<evidence type="ECO:0000256" key="5">
    <source>
        <dbReference type="ARBA" id="ARBA00023136"/>
    </source>
</evidence>
<keyword evidence="5 6" id="KW-0472">Membrane</keyword>
<dbReference type="PANTHER" id="PTHR21716">
    <property type="entry name" value="TRANSMEMBRANE PROTEIN"/>
    <property type="match status" value="1"/>
</dbReference>
<dbReference type="RefSeq" id="WP_345166369.1">
    <property type="nucleotide sequence ID" value="NZ_BAABGX010000002.1"/>
</dbReference>
<dbReference type="Proteomes" id="UP001501844">
    <property type="component" value="Unassembled WGS sequence"/>
</dbReference>
<dbReference type="Pfam" id="PF01594">
    <property type="entry name" value="AI-2E_transport"/>
    <property type="match status" value="1"/>
</dbReference>
<keyword evidence="3 6" id="KW-0812">Transmembrane</keyword>
<comment type="similarity">
    <text evidence="2">Belongs to the autoinducer-2 exporter (AI-2E) (TC 2.A.86) family.</text>
</comment>
<gene>
    <name evidence="7" type="ORF">GCM10023183_24050</name>
</gene>
<feature type="transmembrane region" description="Helical" evidence="6">
    <location>
        <begin position="44"/>
        <end position="65"/>
    </location>
</feature>
<feature type="transmembrane region" description="Helical" evidence="6">
    <location>
        <begin position="216"/>
        <end position="245"/>
    </location>
</feature>
<comment type="subcellular location">
    <subcellularLocation>
        <location evidence="1">Membrane</location>
        <topology evidence="1">Multi-pass membrane protein</topology>
    </subcellularLocation>
</comment>
<feature type="transmembrane region" description="Helical" evidence="6">
    <location>
        <begin position="315"/>
        <end position="340"/>
    </location>
</feature>
<evidence type="ECO:0000256" key="3">
    <source>
        <dbReference type="ARBA" id="ARBA00022692"/>
    </source>
</evidence>
<comment type="caution">
    <text evidence="7">The sequence shown here is derived from an EMBL/GenBank/DDBJ whole genome shotgun (WGS) entry which is preliminary data.</text>
</comment>
<evidence type="ECO:0000256" key="1">
    <source>
        <dbReference type="ARBA" id="ARBA00004141"/>
    </source>
</evidence>
<protein>
    <submittedName>
        <fullName evidence="7">AI-2E family transporter</fullName>
    </submittedName>
</protein>
<feature type="transmembrane region" description="Helical" evidence="6">
    <location>
        <begin position="21"/>
        <end position="38"/>
    </location>
</feature>
<evidence type="ECO:0000313" key="7">
    <source>
        <dbReference type="EMBL" id="GAA4307868.1"/>
    </source>
</evidence>
<feature type="transmembrane region" description="Helical" evidence="6">
    <location>
        <begin position="251"/>
        <end position="270"/>
    </location>
</feature>
<proteinExistence type="inferred from homology"/>
<evidence type="ECO:0000256" key="2">
    <source>
        <dbReference type="ARBA" id="ARBA00009773"/>
    </source>
</evidence>
<keyword evidence="8" id="KW-1185">Reference proteome</keyword>
<dbReference type="EMBL" id="BAABGX010000002">
    <property type="protein sequence ID" value="GAA4307868.1"/>
    <property type="molecule type" value="Genomic_DNA"/>
</dbReference>
<feature type="transmembrane region" description="Helical" evidence="6">
    <location>
        <begin position="277"/>
        <end position="295"/>
    </location>
</feature>
<accession>A0ABP8FNS3</accession>
<sequence length="377" mass="40878">MAQDAPSSPAYKTHTTFTHKLLLTALVVILLAVLYIVIKLAFQVLLVFFAAVLFGILLHGLSSWLHRKTRIAYSWALGLVCLLIVGIAVGGFLALGPSLSEQTQELQQKLPDVLQKLEAKVKTLPMGEQMIKQLPTQEELMNSKGASFKNAIALFSSSLGALANILIVLVIGIYLASSPQESASGVVRLVPKVHRPRAREVVHVLRFTLWGWLKGTLLAMLVIGTLTSIGLMIIGVPLALLLGVFAGLLEFVPNIGPFIASAPAILLALVEDPNKALTVVIFFIAIQSLEGYVLTPLVQKHIIDLPPVLTIMGQVLMGIIAGPWGLLLAVPMVAVIMVLVKMLYIEDVLEDRSIEVKGEEDAIAQEEHRPTPPEEQE</sequence>
<dbReference type="PANTHER" id="PTHR21716:SF62">
    <property type="entry name" value="TRANSPORT PROTEIN YDBI-RELATED"/>
    <property type="match status" value="1"/>
</dbReference>
<organism evidence="7 8">
    <name type="scientific">Nibribacter koreensis</name>
    <dbReference type="NCBI Taxonomy" id="1084519"/>
    <lineage>
        <taxon>Bacteria</taxon>
        <taxon>Pseudomonadati</taxon>
        <taxon>Bacteroidota</taxon>
        <taxon>Cytophagia</taxon>
        <taxon>Cytophagales</taxon>
        <taxon>Hymenobacteraceae</taxon>
        <taxon>Nibribacter</taxon>
    </lineage>
</organism>